<keyword evidence="2" id="KW-1277">Toxin-antitoxin system</keyword>
<organism evidence="8 9">
    <name type="scientific">Bradyrhizobium lablabi</name>
    <dbReference type="NCBI Taxonomy" id="722472"/>
    <lineage>
        <taxon>Bacteria</taxon>
        <taxon>Pseudomonadati</taxon>
        <taxon>Pseudomonadota</taxon>
        <taxon>Alphaproteobacteria</taxon>
        <taxon>Hyphomicrobiales</taxon>
        <taxon>Nitrobacteraceae</taxon>
        <taxon>Bradyrhizobium</taxon>
    </lineage>
</organism>
<dbReference type="InterPro" id="IPR010985">
    <property type="entry name" value="Ribbon_hlx_hlx"/>
</dbReference>
<dbReference type="PANTHER" id="PTHR35401:SF1">
    <property type="entry name" value="CYTOPLASMIC PROTEIN"/>
    <property type="match status" value="1"/>
</dbReference>
<dbReference type="EMBL" id="LT670844">
    <property type="protein sequence ID" value="SHK42360.1"/>
    <property type="molecule type" value="Genomic_DNA"/>
</dbReference>
<feature type="compositionally biased region" description="Polar residues" evidence="7">
    <location>
        <begin position="111"/>
        <end position="120"/>
    </location>
</feature>
<evidence type="ECO:0000313" key="8">
    <source>
        <dbReference type="EMBL" id="SHK42360.1"/>
    </source>
</evidence>
<dbReference type="InterPro" id="IPR014795">
    <property type="entry name" value="TacA_1-like"/>
</dbReference>
<comment type="similarity">
    <text evidence="6">Belongs to the TacA antitoxin family.</text>
</comment>
<dbReference type="RefSeq" id="WP_079539303.1">
    <property type="nucleotide sequence ID" value="NZ_LT670844.1"/>
</dbReference>
<evidence type="ECO:0000256" key="1">
    <source>
        <dbReference type="ARBA" id="ARBA00022491"/>
    </source>
</evidence>
<keyword evidence="4" id="KW-0238">DNA-binding</keyword>
<keyword evidence="3" id="KW-0805">Transcription regulation</keyword>
<dbReference type="AlphaFoldDB" id="A0A1M6SCA5"/>
<evidence type="ECO:0000256" key="6">
    <source>
        <dbReference type="ARBA" id="ARBA00049988"/>
    </source>
</evidence>
<dbReference type="Gene3D" id="1.20.5.780">
    <property type="entry name" value="Single helix bin"/>
    <property type="match status" value="1"/>
</dbReference>
<dbReference type="PANTHER" id="PTHR35401">
    <property type="entry name" value="COPG FAMILY HELIX-TURN-HELIX PROTEIN-RELATED-RELATED"/>
    <property type="match status" value="1"/>
</dbReference>
<gene>
    <name evidence="8" type="ORF">SAMN05444159_3226</name>
</gene>
<evidence type="ECO:0000256" key="5">
    <source>
        <dbReference type="ARBA" id="ARBA00023163"/>
    </source>
</evidence>
<protein>
    <submittedName>
        <fullName evidence="8">Uncharacterized conserved protein, DUF1778 family</fullName>
    </submittedName>
</protein>
<reference evidence="8 9" key="1">
    <citation type="submission" date="2016-11" db="EMBL/GenBank/DDBJ databases">
        <authorList>
            <person name="Jaros S."/>
            <person name="Januszkiewicz K."/>
            <person name="Wedrychowicz H."/>
        </authorList>
    </citation>
    <scope>NUCLEOTIDE SEQUENCE [LARGE SCALE GENOMIC DNA]</scope>
    <source>
        <strain evidence="8 9">GAS499</strain>
    </source>
</reference>
<feature type="region of interest" description="Disordered" evidence="7">
    <location>
        <begin position="96"/>
        <end position="120"/>
    </location>
</feature>
<sequence>MPRAVERKEYPLSMRLPETDIAIIDRAAALRGRSRTDFVRDAAVRAAEDVLMETAPIRMSPAGFKAFMAALSGPATPVPEMIELFQRAAPWETKAFSSEVDAGSREENASKQKGGSDTGG</sequence>
<accession>A0A1M6SCA5</accession>
<dbReference type="Proteomes" id="UP000189935">
    <property type="component" value="Chromosome I"/>
</dbReference>
<name>A0A1M6SCA5_9BRAD</name>
<dbReference type="SUPFAM" id="SSF47598">
    <property type="entry name" value="Ribbon-helix-helix"/>
    <property type="match status" value="1"/>
</dbReference>
<evidence type="ECO:0000256" key="3">
    <source>
        <dbReference type="ARBA" id="ARBA00023015"/>
    </source>
</evidence>
<dbReference type="OrthoDB" id="7359199at2"/>
<evidence type="ECO:0000256" key="7">
    <source>
        <dbReference type="SAM" id="MobiDB-lite"/>
    </source>
</evidence>
<evidence type="ECO:0000256" key="2">
    <source>
        <dbReference type="ARBA" id="ARBA00022649"/>
    </source>
</evidence>
<proteinExistence type="inferred from homology"/>
<dbReference type="Pfam" id="PF08681">
    <property type="entry name" value="TacA1"/>
    <property type="match status" value="1"/>
</dbReference>
<evidence type="ECO:0000256" key="4">
    <source>
        <dbReference type="ARBA" id="ARBA00023125"/>
    </source>
</evidence>
<dbReference type="GO" id="GO:0003677">
    <property type="term" value="F:DNA binding"/>
    <property type="evidence" value="ECO:0007669"/>
    <property type="project" value="UniProtKB-KW"/>
</dbReference>
<evidence type="ECO:0000313" key="9">
    <source>
        <dbReference type="Proteomes" id="UP000189935"/>
    </source>
</evidence>
<keyword evidence="5" id="KW-0804">Transcription</keyword>
<keyword evidence="1" id="KW-0678">Repressor</keyword>
<dbReference type="GO" id="GO:0006355">
    <property type="term" value="P:regulation of DNA-templated transcription"/>
    <property type="evidence" value="ECO:0007669"/>
    <property type="project" value="InterPro"/>
</dbReference>